<reference evidence="2 3" key="1">
    <citation type="journal article" date="2021" name="Commun. Biol.">
        <title>The genome of Shorea leprosula (Dipterocarpaceae) highlights the ecological relevance of drought in aseasonal tropical rainforests.</title>
        <authorList>
            <person name="Ng K.K.S."/>
            <person name="Kobayashi M.J."/>
            <person name="Fawcett J.A."/>
            <person name="Hatakeyama M."/>
            <person name="Paape T."/>
            <person name="Ng C.H."/>
            <person name="Ang C.C."/>
            <person name="Tnah L.H."/>
            <person name="Lee C.T."/>
            <person name="Nishiyama T."/>
            <person name="Sese J."/>
            <person name="O'Brien M.J."/>
            <person name="Copetti D."/>
            <person name="Mohd Noor M.I."/>
            <person name="Ong R.C."/>
            <person name="Putra M."/>
            <person name="Sireger I.Z."/>
            <person name="Indrioko S."/>
            <person name="Kosugi Y."/>
            <person name="Izuno A."/>
            <person name="Isagi Y."/>
            <person name="Lee S.L."/>
            <person name="Shimizu K.K."/>
        </authorList>
    </citation>
    <scope>NUCLEOTIDE SEQUENCE [LARGE SCALE GENOMIC DNA]</scope>
    <source>
        <strain evidence="2">214</strain>
    </source>
</reference>
<evidence type="ECO:0000256" key="1">
    <source>
        <dbReference type="SAM" id="MobiDB-lite"/>
    </source>
</evidence>
<comment type="caution">
    <text evidence="2">The sequence shown here is derived from an EMBL/GenBank/DDBJ whole genome shotgun (WGS) entry which is preliminary data.</text>
</comment>
<dbReference type="EMBL" id="BPVZ01000117">
    <property type="protein sequence ID" value="GKV36550.1"/>
    <property type="molecule type" value="Genomic_DNA"/>
</dbReference>
<proteinExistence type="predicted"/>
<name>A0AAV5LGW3_9ROSI</name>
<keyword evidence="3" id="KW-1185">Reference proteome</keyword>
<evidence type="ECO:0000313" key="3">
    <source>
        <dbReference type="Proteomes" id="UP001054252"/>
    </source>
</evidence>
<evidence type="ECO:0000313" key="2">
    <source>
        <dbReference type="EMBL" id="GKV36550.1"/>
    </source>
</evidence>
<feature type="region of interest" description="Disordered" evidence="1">
    <location>
        <begin position="31"/>
        <end position="122"/>
    </location>
</feature>
<dbReference type="AlphaFoldDB" id="A0AAV5LGW3"/>
<sequence length="122" mass="13802">MAKQSSTRKYRNGQALSEVELDTALLLTELCRGVRHGDRPAGSSVKRKGEERNDDDPSSNGGVESSASTPTTTLAKGIFLDKEDDDEDEDENDFHLRPRKRRFRSIDDIYRSTKPQDNYNPK</sequence>
<accession>A0AAV5LGW3</accession>
<feature type="compositionally biased region" description="Polar residues" evidence="1">
    <location>
        <begin position="58"/>
        <end position="74"/>
    </location>
</feature>
<protein>
    <submittedName>
        <fullName evidence="2">Uncharacterized protein</fullName>
    </submittedName>
</protein>
<feature type="compositionally biased region" description="Acidic residues" evidence="1">
    <location>
        <begin position="82"/>
        <end position="92"/>
    </location>
</feature>
<organism evidence="2 3">
    <name type="scientific">Rubroshorea leprosula</name>
    <dbReference type="NCBI Taxonomy" id="152421"/>
    <lineage>
        <taxon>Eukaryota</taxon>
        <taxon>Viridiplantae</taxon>
        <taxon>Streptophyta</taxon>
        <taxon>Embryophyta</taxon>
        <taxon>Tracheophyta</taxon>
        <taxon>Spermatophyta</taxon>
        <taxon>Magnoliopsida</taxon>
        <taxon>eudicotyledons</taxon>
        <taxon>Gunneridae</taxon>
        <taxon>Pentapetalae</taxon>
        <taxon>rosids</taxon>
        <taxon>malvids</taxon>
        <taxon>Malvales</taxon>
        <taxon>Dipterocarpaceae</taxon>
        <taxon>Rubroshorea</taxon>
    </lineage>
</organism>
<gene>
    <name evidence="2" type="ORF">SLEP1_g44669</name>
</gene>
<dbReference type="Proteomes" id="UP001054252">
    <property type="component" value="Unassembled WGS sequence"/>
</dbReference>
<feature type="compositionally biased region" description="Polar residues" evidence="1">
    <location>
        <begin position="113"/>
        <end position="122"/>
    </location>
</feature>